<dbReference type="PROSITE" id="PS51202">
    <property type="entry name" value="RCK_C"/>
    <property type="match status" value="1"/>
</dbReference>
<dbReference type="Pfam" id="PF02080">
    <property type="entry name" value="TrkA_C"/>
    <property type="match status" value="1"/>
</dbReference>
<evidence type="ECO:0000256" key="2">
    <source>
        <dbReference type="ARBA" id="ARBA00023065"/>
    </source>
</evidence>
<dbReference type="SUPFAM" id="SSF116726">
    <property type="entry name" value="TrkA C-terminal domain-like"/>
    <property type="match status" value="1"/>
</dbReference>
<organism evidence="4 5">
    <name type="scientific">Geoglobus ahangari</name>
    <dbReference type="NCBI Taxonomy" id="113653"/>
    <lineage>
        <taxon>Archaea</taxon>
        <taxon>Methanobacteriati</taxon>
        <taxon>Methanobacteriota</taxon>
        <taxon>Archaeoglobi</taxon>
        <taxon>Archaeoglobales</taxon>
        <taxon>Archaeoglobaceae</taxon>
        <taxon>Geoglobus</taxon>
    </lineage>
</organism>
<dbReference type="PANTHER" id="PTHR43833">
    <property type="entry name" value="POTASSIUM CHANNEL PROTEIN 2-RELATED-RELATED"/>
    <property type="match status" value="1"/>
</dbReference>
<dbReference type="InterPro" id="IPR006037">
    <property type="entry name" value="RCK_C"/>
</dbReference>
<dbReference type="GO" id="GO:0006813">
    <property type="term" value="P:potassium ion transport"/>
    <property type="evidence" value="ECO:0007669"/>
    <property type="project" value="InterPro"/>
</dbReference>
<dbReference type="InterPro" id="IPR050721">
    <property type="entry name" value="Trk_Ktr_HKT_K-transport"/>
</dbReference>
<dbReference type="PANTHER" id="PTHR43833:SF5">
    <property type="entry name" value="TRK SYSTEM POTASSIUM UPTAKE PROTEIN TRKA"/>
    <property type="match status" value="1"/>
</dbReference>
<dbReference type="InParanoid" id="A0A0F7ICJ5"/>
<evidence type="ECO:0000256" key="1">
    <source>
        <dbReference type="ARBA" id="ARBA00022448"/>
    </source>
</evidence>
<dbReference type="HOGENOM" id="CLU_684441_0_0_2"/>
<proteinExistence type="predicted"/>
<dbReference type="InterPro" id="IPR036721">
    <property type="entry name" value="RCK_C_sf"/>
</dbReference>
<keyword evidence="1" id="KW-0813">Transport</keyword>
<dbReference type="STRING" id="113653.GAH_01715"/>
<gene>
    <name evidence="4" type="ORF">GAH_01715</name>
</gene>
<dbReference type="OrthoDB" id="24929at2157"/>
<dbReference type="AlphaFoldDB" id="A0A0F7ICJ5"/>
<dbReference type="InterPro" id="IPR036291">
    <property type="entry name" value="NAD(P)-bd_dom_sf"/>
</dbReference>
<evidence type="ECO:0000313" key="5">
    <source>
        <dbReference type="Proteomes" id="UP000034723"/>
    </source>
</evidence>
<name>A0A0F7ICJ5_9EURY</name>
<dbReference type="Gene3D" id="3.40.50.720">
    <property type="entry name" value="NAD(P)-binding Rossmann-like Domain"/>
    <property type="match status" value="1"/>
</dbReference>
<dbReference type="Pfam" id="PF02254">
    <property type="entry name" value="TrkA_N"/>
    <property type="match status" value="1"/>
</dbReference>
<dbReference type="Gene3D" id="3.30.70.1450">
    <property type="entry name" value="Regulator of K+ conductance, C-terminal domain"/>
    <property type="match status" value="1"/>
</dbReference>
<sequence length="404" mass="45878">MAMHIIVGGGRVGRQLADRLEECIIIEKDEETCEELRRLGYRVVHADAREREVWERLPVRGATVILATNDDSVNIAIASIIRDFEPSDIVARVESESYMRDYRNLGVRGVSCGKTIASELIHELIEAKRRYFEIVVTEENFAGMRLADMYVGESCTIISIYREGKIYRPHPDFVLQVGDIVGIICGKEVKKTKNPFDEVLLVIRCAENYERVYREAKAIAERFDADLLILHKEDGRIMCSLKADSIQDMDVEEAVEILESLTDKVDLIVTDPPKKKVDFRTSVLIKFPILFAKGKEGYRDILAIVNTDRPENVVSYATAFANYFGKGKIMFLDREQLKTSSSTVESPTVEITVTEFNPLVEVVREVKRGYDLIIFSISNSVGNIDSEFLWKFILDTDSSVLVVR</sequence>
<dbReference type="Proteomes" id="UP000034723">
    <property type="component" value="Chromosome"/>
</dbReference>
<dbReference type="RefSeq" id="WP_048096101.1">
    <property type="nucleotide sequence ID" value="NZ_CP011267.1"/>
</dbReference>
<evidence type="ECO:0000259" key="3">
    <source>
        <dbReference type="PROSITE" id="PS51202"/>
    </source>
</evidence>
<feature type="domain" description="RCK C-terminal" evidence="3">
    <location>
        <begin position="119"/>
        <end position="199"/>
    </location>
</feature>
<evidence type="ECO:0000313" key="4">
    <source>
        <dbReference type="EMBL" id="AKG91002.1"/>
    </source>
</evidence>
<dbReference type="SUPFAM" id="SSF51735">
    <property type="entry name" value="NAD(P)-binding Rossmann-fold domains"/>
    <property type="match status" value="1"/>
</dbReference>
<keyword evidence="2" id="KW-0406">Ion transport</keyword>
<dbReference type="GeneID" id="24804284"/>
<protein>
    <submittedName>
        <fullName evidence="4">K+ transport system, NAD-binding component</fullName>
    </submittedName>
</protein>
<dbReference type="EMBL" id="CP011267">
    <property type="protein sequence ID" value="AKG91002.1"/>
    <property type="molecule type" value="Genomic_DNA"/>
</dbReference>
<keyword evidence="5" id="KW-1185">Reference proteome</keyword>
<accession>A0A0F7ICJ5</accession>
<dbReference type="InterPro" id="IPR003148">
    <property type="entry name" value="RCK_N"/>
</dbReference>
<dbReference type="GO" id="GO:0008324">
    <property type="term" value="F:monoatomic cation transmembrane transporter activity"/>
    <property type="evidence" value="ECO:0007669"/>
    <property type="project" value="InterPro"/>
</dbReference>
<dbReference type="KEGG" id="gah:GAH_01715"/>
<reference evidence="4 5" key="1">
    <citation type="submission" date="2015-04" db="EMBL/GenBank/DDBJ databases">
        <title>The complete genome sequence of the hyperthermophilic, obligate iron-reducing archaeon Geoglobus ahangari strain 234T.</title>
        <authorList>
            <person name="Manzella M.P."/>
            <person name="Holmes D.E."/>
            <person name="Rocheleau J.M."/>
            <person name="Chung A."/>
            <person name="Reguera G."/>
            <person name="Kashefi K."/>
        </authorList>
    </citation>
    <scope>NUCLEOTIDE SEQUENCE [LARGE SCALE GENOMIC DNA]</scope>
    <source>
        <strain evidence="4 5">234</strain>
    </source>
</reference>